<accession>A0A7J8AV27</accession>
<evidence type="ECO:0000313" key="2">
    <source>
        <dbReference type="EMBL" id="KAF6390278.1"/>
    </source>
</evidence>
<evidence type="ECO:0000313" key="3">
    <source>
        <dbReference type="Proteomes" id="UP000585614"/>
    </source>
</evidence>
<dbReference type="Proteomes" id="UP000585614">
    <property type="component" value="Unassembled WGS sequence"/>
</dbReference>
<dbReference type="EMBL" id="JACAGC010000001">
    <property type="protein sequence ID" value="KAF6390278.1"/>
    <property type="molecule type" value="Genomic_DNA"/>
</dbReference>
<comment type="caution">
    <text evidence="2">The sequence shown here is derived from an EMBL/GenBank/DDBJ whole genome shotgun (WGS) entry which is preliminary data.</text>
</comment>
<proteinExistence type="predicted"/>
<sequence>MDVSSAIKERALQVLAQQLLEEVKGTASCVDWMFLAALRCSKEDMLNEIAQVLDQQPQGEALEAWDCKLEEVLTELCHNSEEALAGIAHMRDQQSLWEVLEAQVHMLQEEPHSGDSEAEADNVNGDNVAPNPHAWPILKQKVKHEQHLGPWSIAAGNPAVTEFTTYTPYTPTELQELGRRCQQCPGHPVSAWLLRLWDEGADSILCSPGKMKKACLRDGTSVPATKVTESP</sequence>
<dbReference type="AlphaFoldDB" id="A0A7J8AV27"/>
<evidence type="ECO:0000256" key="1">
    <source>
        <dbReference type="SAM" id="MobiDB-lite"/>
    </source>
</evidence>
<reference evidence="2 3" key="1">
    <citation type="journal article" date="2020" name="Nature">
        <title>Six reference-quality genomes reveal evolution of bat adaptations.</title>
        <authorList>
            <person name="Jebb D."/>
            <person name="Huang Z."/>
            <person name="Pippel M."/>
            <person name="Hughes G.M."/>
            <person name="Lavrichenko K."/>
            <person name="Devanna P."/>
            <person name="Winkler S."/>
            <person name="Jermiin L.S."/>
            <person name="Skirmuntt E.C."/>
            <person name="Katzourakis A."/>
            <person name="Burkitt-Gray L."/>
            <person name="Ray D.A."/>
            <person name="Sullivan K.A.M."/>
            <person name="Roscito J.G."/>
            <person name="Kirilenko B.M."/>
            <person name="Davalos L.M."/>
            <person name="Corthals A.P."/>
            <person name="Power M.L."/>
            <person name="Jones G."/>
            <person name="Ransome R.D."/>
            <person name="Dechmann D.K.N."/>
            <person name="Locatelli A.G."/>
            <person name="Puechmaille S.J."/>
            <person name="Fedrigo O."/>
            <person name="Jarvis E.D."/>
            <person name="Hiller M."/>
            <person name="Vernes S.C."/>
            <person name="Myers E.W."/>
            <person name="Teeling E.C."/>
        </authorList>
    </citation>
    <scope>NUCLEOTIDE SEQUENCE [LARGE SCALE GENOMIC DNA]</scope>
    <source>
        <strain evidence="2">MRhiFer1</strain>
        <tissue evidence="2">Lung</tissue>
    </source>
</reference>
<gene>
    <name evidence="2" type="ORF">mRhiFer1_007853</name>
</gene>
<protein>
    <submittedName>
        <fullName evidence="2">Uncharacterized protein</fullName>
    </submittedName>
</protein>
<name>A0A7J8AV27_RHIFE</name>
<organism evidence="2 3">
    <name type="scientific">Rhinolophus ferrumequinum</name>
    <name type="common">Greater horseshoe bat</name>
    <dbReference type="NCBI Taxonomy" id="59479"/>
    <lineage>
        <taxon>Eukaryota</taxon>
        <taxon>Metazoa</taxon>
        <taxon>Chordata</taxon>
        <taxon>Craniata</taxon>
        <taxon>Vertebrata</taxon>
        <taxon>Euteleostomi</taxon>
        <taxon>Mammalia</taxon>
        <taxon>Eutheria</taxon>
        <taxon>Laurasiatheria</taxon>
        <taxon>Chiroptera</taxon>
        <taxon>Yinpterochiroptera</taxon>
        <taxon>Rhinolophoidea</taxon>
        <taxon>Rhinolophidae</taxon>
        <taxon>Rhinolophinae</taxon>
        <taxon>Rhinolophus</taxon>
    </lineage>
</organism>
<feature type="region of interest" description="Disordered" evidence="1">
    <location>
        <begin position="108"/>
        <end position="132"/>
    </location>
</feature>